<keyword evidence="3" id="KW-0285">Flavoprotein</keyword>
<evidence type="ECO:0000256" key="2">
    <source>
        <dbReference type="ARBA" id="ARBA00010989"/>
    </source>
</evidence>
<dbReference type="Proteomes" id="UP001302676">
    <property type="component" value="Unassembled WGS sequence"/>
</dbReference>
<dbReference type="InterPro" id="IPR036188">
    <property type="entry name" value="FAD/NAD-bd_sf"/>
</dbReference>
<dbReference type="Gene3D" id="3.30.9.10">
    <property type="entry name" value="D-Amino Acid Oxidase, subunit A, domain 2"/>
    <property type="match status" value="1"/>
</dbReference>
<dbReference type="GO" id="GO:0050031">
    <property type="term" value="F:L-pipecolate oxidase activity"/>
    <property type="evidence" value="ECO:0007669"/>
    <property type="project" value="TreeGrafter"/>
</dbReference>
<organism evidence="8 9">
    <name type="scientific">Dichotomopilus funicola</name>
    <dbReference type="NCBI Taxonomy" id="1934379"/>
    <lineage>
        <taxon>Eukaryota</taxon>
        <taxon>Fungi</taxon>
        <taxon>Dikarya</taxon>
        <taxon>Ascomycota</taxon>
        <taxon>Pezizomycotina</taxon>
        <taxon>Sordariomycetes</taxon>
        <taxon>Sordariomycetidae</taxon>
        <taxon>Sordariales</taxon>
        <taxon>Chaetomiaceae</taxon>
        <taxon>Dichotomopilus</taxon>
    </lineage>
</organism>
<protein>
    <submittedName>
        <fullName evidence="8">FAD dependent oxidoreductase</fullName>
    </submittedName>
</protein>
<evidence type="ECO:0000256" key="1">
    <source>
        <dbReference type="ARBA" id="ARBA00001974"/>
    </source>
</evidence>
<name>A0AAN6ZPH9_9PEZI</name>
<reference evidence="8" key="1">
    <citation type="journal article" date="2023" name="Mol. Phylogenet. Evol.">
        <title>Genome-scale phylogeny and comparative genomics of the fungal order Sordariales.</title>
        <authorList>
            <person name="Hensen N."/>
            <person name="Bonometti L."/>
            <person name="Westerberg I."/>
            <person name="Brannstrom I.O."/>
            <person name="Guillou S."/>
            <person name="Cros-Aarteil S."/>
            <person name="Calhoun S."/>
            <person name="Haridas S."/>
            <person name="Kuo A."/>
            <person name="Mondo S."/>
            <person name="Pangilinan J."/>
            <person name="Riley R."/>
            <person name="LaButti K."/>
            <person name="Andreopoulos B."/>
            <person name="Lipzen A."/>
            <person name="Chen C."/>
            <person name="Yan M."/>
            <person name="Daum C."/>
            <person name="Ng V."/>
            <person name="Clum A."/>
            <person name="Steindorff A."/>
            <person name="Ohm R.A."/>
            <person name="Martin F."/>
            <person name="Silar P."/>
            <person name="Natvig D.O."/>
            <person name="Lalanne C."/>
            <person name="Gautier V."/>
            <person name="Ament-Velasquez S.L."/>
            <person name="Kruys A."/>
            <person name="Hutchinson M.I."/>
            <person name="Powell A.J."/>
            <person name="Barry K."/>
            <person name="Miller A.N."/>
            <person name="Grigoriev I.V."/>
            <person name="Debuchy R."/>
            <person name="Gladieux P."/>
            <person name="Hiltunen Thoren M."/>
            <person name="Johannesson H."/>
        </authorList>
    </citation>
    <scope>NUCLEOTIDE SEQUENCE</scope>
    <source>
        <strain evidence="8">CBS 141.50</strain>
    </source>
</reference>
<feature type="domain" description="FAD dependent oxidoreductase" evidence="7">
    <location>
        <begin position="28"/>
        <end position="445"/>
    </location>
</feature>
<dbReference type="GO" id="GO:0050660">
    <property type="term" value="F:flavin adenine dinucleotide binding"/>
    <property type="evidence" value="ECO:0007669"/>
    <property type="project" value="InterPro"/>
</dbReference>
<keyword evidence="4" id="KW-0274">FAD</keyword>
<dbReference type="GeneID" id="87813329"/>
<dbReference type="AlphaFoldDB" id="A0AAN6ZPH9"/>
<dbReference type="InterPro" id="IPR006076">
    <property type="entry name" value="FAD-dep_OxRdtase"/>
</dbReference>
<sequence>MAASSSSSSDPLPASSPSQVPFSPPSSILVVGSGVFGLTTALALARRDAFSHCSITVVDRSDPSQPGAFPSPDAASVDTSRIIRADYADSAYTSLGDEALVQWRKRDQPTDPGAQGRYRESGLLLVADAAPPAPDTGSAGEGVKPKLTGLDYARLSWANVLSLASKYPDLANRVRELPDPEAIREVLGTRGTSGSWGYINNSSGWGNAAAAMAWLYDQAKQTGRINFVPGTVVSLEHNTTSVTGARLADGGILSAELVVVAAGAWTGGLVDLAGQAIATGQVLGYLEITEGEQQALANMPVILNLSTGLFIIPPTDRVLKVARHATGYINPITLTTPPLPLSPNTPPPTTPITVSLPRTSLTHPSTTIPASAAADLRSALRDMLPEPPSLHTRPFIKTRLCWYSDTPDADFLIDYHPHWRGLFVATGDSGHAFKFLPVIGDKIADCIAGNCPVEFRGKWEWKVKDSVTAAAWAAAAFTEDGTRGEGARGVVLDEALGEEGQKS</sequence>
<dbReference type="PANTHER" id="PTHR10961">
    <property type="entry name" value="PEROXISOMAL SARCOSINE OXIDASE"/>
    <property type="match status" value="1"/>
</dbReference>
<dbReference type="RefSeq" id="XP_062638625.1">
    <property type="nucleotide sequence ID" value="XM_062776716.1"/>
</dbReference>
<reference evidence="8" key="2">
    <citation type="submission" date="2023-05" db="EMBL/GenBank/DDBJ databases">
        <authorList>
            <consortium name="Lawrence Berkeley National Laboratory"/>
            <person name="Steindorff A."/>
            <person name="Hensen N."/>
            <person name="Bonometti L."/>
            <person name="Westerberg I."/>
            <person name="Brannstrom I.O."/>
            <person name="Guillou S."/>
            <person name="Cros-Aarteil S."/>
            <person name="Calhoun S."/>
            <person name="Haridas S."/>
            <person name="Kuo A."/>
            <person name="Mondo S."/>
            <person name="Pangilinan J."/>
            <person name="Riley R."/>
            <person name="Labutti K."/>
            <person name="Andreopoulos B."/>
            <person name="Lipzen A."/>
            <person name="Chen C."/>
            <person name="Yanf M."/>
            <person name="Daum C."/>
            <person name="Ng V."/>
            <person name="Clum A."/>
            <person name="Ohm R."/>
            <person name="Martin F."/>
            <person name="Silar P."/>
            <person name="Natvig D."/>
            <person name="Lalanne C."/>
            <person name="Gautier V."/>
            <person name="Ament-Velasquez S.L."/>
            <person name="Kruys A."/>
            <person name="Hutchinson M.I."/>
            <person name="Powell A.J."/>
            <person name="Barry K."/>
            <person name="Miller A.N."/>
            <person name="Grigoriev I.V."/>
            <person name="Debuchy R."/>
            <person name="Gladieux P."/>
            <person name="Thoren M.H."/>
            <person name="Johannesson H."/>
        </authorList>
    </citation>
    <scope>NUCLEOTIDE SEQUENCE</scope>
    <source>
        <strain evidence="8">CBS 141.50</strain>
    </source>
</reference>
<comment type="caution">
    <text evidence="8">The sequence shown here is derived from an EMBL/GenBank/DDBJ whole genome shotgun (WGS) entry which is preliminary data.</text>
</comment>
<dbReference type="GO" id="GO:0004657">
    <property type="term" value="F:proline dehydrogenase activity"/>
    <property type="evidence" value="ECO:0007669"/>
    <property type="project" value="TreeGrafter"/>
</dbReference>
<keyword evidence="9" id="KW-1185">Reference proteome</keyword>
<evidence type="ECO:0000313" key="9">
    <source>
        <dbReference type="Proteomes" id="UP001302676"/>
    </source>
</evidence>
<evidence type="ECO:0000256" key="6">
    <source>
        <dbReference type="SAM" id="MobiDB-lite"/>
    </source>
</evidence>
<comment type="similarity">
    <text evidence="2">Belongs to the MSOX/MTOX family.</text>
</comment>
<evidence type="ECO:0000256" key="3">
    <source>
        <dbReference type="ARBA" id="ARBA00022630"/>
    </source>
</evidence>
<accession>A0AAN6ZPH9</accession>
<dbReference type="SUPFAM" id="SSF51905">
    <property type="entry name" value="FAD/NAD(P)-binding domain"/>
    <property type="match status" value="1"/>
</dbReference>
<dbReference type="Pfam" id="PF01266">
    <property type="entry name" value="DAO"/>
    <property type="match status" value="1"/>
</dbReference>
<proteinExistence type="inferred from homology"/>
<dbReference type="EMBL" id="MU853570">
    <property type="protein sequence ID" value="KAK4145254.1"/>
    <property type="molecule type" value="Genomic_DNA"/>
</dbReference>
<keyword evidence="5" id="KW-0560">Oxidoreductase</keyword>
<feature type="region of interest" description="Disordered" evidence="6">
    <location>
        <begin position="1"/>
        <end position="23"/>
    </location>
</feature>
<dbReference type="PANTHER" id="PTHR10961:SF46">
    <property type="entry name" value="PEROXISOMAL SARCOSINE OXIDASE"/>
    <property type="match status" value="1"/>
</dbReference>
<evidence type="ECO:0000259" key="7">
    <source>
        <dbReference type="Pfam" id="PF01266"/>
    </source>
</evidence>
<comment type="cofactor">
    <cofactor evidence="1">
        <name>FAD</name>
        <dbReference type="ChEBI" id="CHEBI:57692"/>
    </cofactor>
</comment>
<evidence type="ECO:0000313" key="8">
    <source>
        <dbReference type="EMBL" id="KAK4145254.1"/>
    </source>
</evidence>
<dbReference type="Gene3D" id="3.50.50.60">
    <property type="entry name" value="FAD/NAD(P)-binding domain"/>
    <property type="match status" value="1"/>
</dbReference>
<dbReference type="GO" id="GO:0008115">
    <property type="term" value="F:sarcosine oxidase activity"/>
    <property type="evidence" value="ECO:0007669"/>
    <property type="project" value="TreeGrafter"/>
</dbReference>
<gene>
    <name evidence="8" type="ORF">C8A04DRAFT_10786</name>
</gene>
<dbReference type="InterPro" id="IPR045170">
    <property type="entry name" value="MTOX"/>
</dbReference>
<evidence type="ECO:0000256" key="5">
    <source>
        <dbReference type="ARBA" id="ARBA00023002"/>
    </source>
</evidence>
<evidence type="ECO:0000256" key="4">
    <source>
        <dbReference type="ARBA" id="ARBA00022827"/>
    </source>
</evidence>